<accession>A0A917SVQ9</accession>
<name>A0A917SVQ9_9ACTN</name>
<feature type="transmembrane region" description="Helical" evidence="1">
    <location>
        <begin position="20"/>
        <end position="40"/>
    </location>
</feature>
<keyword evidence="1" id="KW-0472">Membrane</keyword>
<comment type="caution">
    <text evidence="2">The sequence shown here is derived from an EMBL/GenBank/DDBJ whole genome shotgun (WGS) entry which is preliminary data.</text>
</comment>
<dbReference type="RefSeq" id="WP_188941198.1">
    <property type="nucleotide sequence ID" value="NZ_BMNA01000003.1"/>
</dbReference>
<dbReference type="AlphaFoldDB" id="A0A917SVQ9"/>
<dbReference type="Proteomes" id="UP000655208">
    <property type="component" value="Unassembled WGS sequence"/>
</dbReference>
<keyword evidence="3" id="KW-1185">Reference proteome</keyword>
<gene>
    <name evidence="2" type="ORF">GCM10011594_18270</name>
</gene>
<organism evidence="2 3">
    <name type="scientific">Nakamurella endophytica</name>
    <dbReference type="NCBI Taxonomy" id="1748367"/>
    <lineage>
        <taxon>Bacteria</taxon>
        <taxon>Bacillati</taxon>
        <taxon>Actinomycetota</taxon>
        <taxon>Actinomycetes</taxon>
        <taxon>Nakamurellales</taxon>
        <taxon>Nakamurellaceae</taxon>
        <taxon>Nakamurella</taxon>
    </lineage>
</organism>
<reference evidence="2" key="2">
    <citation type="submission" date="2020-09" db="EMBL/GenBank/DDBJ databases">
        <authorList>
            <person name="Sun Q."/>
            <person name="Zhou Y."/>
        </authorList>
    </citation>
    <scope>NUCLEOTIDE SEQUENCE</scope>
    <source>
        <strain evidence="2">CGMCC 4.7308</strain>
    </source>
</reference>
<protein>
    <submittedName>
        <fullName evidence="2">Uncharacterized protein</fullName>
    </submittedName>
</protein>
<sequence>MPAPEHRSGSIPRNQRRFALVFAAVFFLVLLAAALLLKLVEHVDIPWIWVIVTPIFVTFLILMFLWVRLSD</sequence>
<dbReference type="EMBL" id="BMNA01000003">
    <property type="protein sequence ID" value="GGL98715.1"/>
    <property type="molecule type" value="Genomic_DNA"/>
</dbReference>
<keyword evidence="1" id="KW-1133">Transmembrane helix</keyword>
<reference evidence="2" key="1">
    <citation type="journal article" date="2014" name="Int. J. Syst. Evol. Microbiol.">
        <title>Complete genome sequence of Corynebacterium casei LMG S-19264T (=DSM 44701T), isolated from a smear-ripened cheese.</title>
        <authorList>
            <consortium name="US DOE Joint Genome Institute (JGI-PGF)"/>
            <person name="Walter F."/>
            <person name="Albersmeier A."/>
            <person name="Kalinowski J."/>
            <person name="Ruckert C."/>
        </authorList>
    </citation>
    <scope>NUCLEOTIDE SEQUENCE</scope>
    <source>
        <strain evidence="2">CGMCC 4.7308</strain>
    </source>
</reference>
<evidence type="ECO:0000313" key="2">
    <source>
        <dbReference type="EMBL" id="GGL98715.1"/>
    </source>
</evidence>
<evidence type="ECO:0000313" key="3">
    <source>
        <dbReference type="Proteomes" id="UP000655208"/>
    </source>
</evidence>
<keyword evidence="1" id="KW-0812">Transmembrane</keyword>
<proteinExistence type="predicted"/>
<feature type="transmembrane region" description="Helical" evidence="1">
    <location>
        <begin position="46"/>
        <end position="67"/>
    </location>
</feature>
<evidence type="ECO:0000256" key="1">
    <source>
        <dbReference type="SAM" id="Phobius"/>
    </source>
</evidence>